<dbReference type="GO" id="GO:0016301">
    <property type="term" value="F:kinase activity"/>
    <property type="evidence" value="ECO:0007669"/>
    <property type="project" value="UniProtKB-KW"/>
</dbReference>
<feature type="coiled-coil region" evidence="8">
    <location>
        <begin position="357"/>
        <end position="391"/>
    </location>
</feature>
<dbReference type="Pfam" id="PF07568">
    <property type="entry name" value="HisKA_2"/>
    <property type="match status" value="1"/>
</dbReference>
<sequence length="579" mass="67111">MRKFFICTITLLLCLSVSGQSNFSQLKKTVETEALYANHREALRLINSNRAKLSMEQQTELDVLKLECLNALGLHEESFALSQTILVRPRLTPEQEVRIRMQRALVYETGLNQLNCRRELQDAEEIFLKNSDLKTSFFTYFLMRKSSYFRTFGDDKLALKLDMQAEQYAESVTDRKNGAALNMFLGFENYSDPDTALPYFLKAVRLYKSYRHHNGVANMYNKLSNFYLKSGEISTAKQYNDSAVALGSKVESFDTMSEIYRLKSRIEEKQKKYGESLQSYKVAALWTDRENEAQRLTKVQERDLMYHYETNQLRAQKLTSSVRNTRKWNSFLVVGTLLLVFSMLILLYFFKLVSKSKERIRIQNESISDKNAALEKNVQEKEFLVRELNHRVKNNLSVILSLIDFERDECESEQYKRKFEHLHTRVKTISLAHHLFSYNINNFDNSTIEIREYSGKIIEPHKAGCNFPLIVETDMDPFNLPVDQALSYGLLLNELLTNSLKHAVPSEDQILKISLQVKIRNGIADVEYQDNGRIFGKKAPNKSLGRLIIDAMVEQLGGKCERRHSLYRVQFSVDGKPLG</sequence>
<feature type="chain" id="PRO_5047013468" description="histidine kinase" evidence="10">
    <location>
        <begin position="24"/>
        <end position="579"/>
    </location>
</feature>
<keyword evidence="7" id="KW-0067">ATP-binding</keyword>
<dbReference type="SUPFAM" id="SSF48452">
    <property type="entry name" value="TPR-like"/>
    <property type="match status" value="1"/>
</dbReference>
<dbReference type="InterPro" id="IPR011990">
    <property type="entry name" value="TPR-like_helical_dom_sf"/>
</dbReference>
<feature type="signal peptide" evidence="10">
    <location>
        <begin position="1"/>
        <end position="23"/>
    </location>
</feature>
<evidence type="ECO:0000256" key="1">
    <source>
        <dbReference type="ARBA" id="ARBA00000085"/>
    </source>
</evidence>
<evidence type="ECO:0000256" key="8">
    <source>
        <dbReference type="SAM" id="Coils"/>
    </source>
</evidence>
<name>A0ABR8WP19_9FLAO</name>
<dbReference type="RefSeq" id="WP_251833851.1">
    <property type="nucleotide sequence ID" value="NZ_JACSPS010000003.1"/>
</dbReference>
<gene>
    <name evidence="12" type="ORF">H9628_09180</name>
</gene>
<keyword evidence="3" id="KW-0597">Phosphoprotein</keyword>
<keyword evidence="6 12" id="KW-0418">Kinase</keyword>
<evidence type="ECO:0000256" key="2">
    <source>
        <dbReference type="ARBA" id="ARBA00012438"/>
    </source>
</evidence>
<evidence type="ECO:0000256" key="3">
    <source>
        <dbReference type="ARBA" id="ARBA00022553"/>
    </source>
</evidence>
<dbReference type="InterPro" id="IPR011495">
    <property type="entry name" value="Sig_transdc_His_kin_sub2_dim/P"/>
</dbReference>
<evidence type="ECO:0000313" key="12">
    <source>
        <dbReference type="EMBL" id="MBD8018643.1"/>
    </source>
</evidence>
<dbReference type="InterPro" id="IPR036890">
    <property type="entry name" value="HATPase_C_sf"/>
</dbReference>
<keyword evidence="8" id="KW-0175">Coiled coil</keyword>
<feature type="domain" description="Signal transduction histidine kinase subgroup 2 dimerisation and phosphoacceptor" evidence="11">
    <location>
        <begin position="387"/>
        <end position="458"/>
    </location>
</feature>
<keyword evidence="5" id="KW-0547">Nucleotide-binding</keyword>
<keyword evidence="9" id="KW-0472">Membrane</keyword>
<evidence type="ECO:0000256" key="5">
    <source>
        <dbReference type="ARBA" id="ARBA00022741"/>
    </source>
</evidence>
<evidence type="ECO:0000256" key="4">
    <source>
        <dbReference type="ARBA" id="ARBA00022679"/>
    </source>
</evidence>
<evidence type="ECO:0000256" key="9">
    <source>
        <dbReference type="SAM" id="Phobius"/>
    </source>
</evidence>
<dbReference type="PANTHER" id="PTHR41523">
    <property type="entry name" value="TWO-COMPONENT SYSTEM SENSOR PROTEIN"/>
    <property type="match status" value="1"/>
</dbReference>
<keyword evidence="10" id="KW-0732">Signal</keyword>
<evidence type="ECO:0000256" key="7">
    <source>
        <dbReference type="ARBA" id="ARBA00022840"/>
    </source>
</evidence>
<keyword evidence="13" id="KW-1185">Reference proteome</keyword>
<dbReference type="EMBL" id="JACSPS010000003">
    <property type="protein sequence ID" value="MBD8018643.1"/>
    <property type="molecule type" value="Genomic_DNA"/>
</dbReference>
<dbReference type="EC" id="2.7.13.3" evidence="2"/>
<dbReference type="Gene3D" id="1.25.40.10">
    <property type="entry name" value="Tetratricopeptide repeat domain"/>
    <property type="match status" value="1"/>
</dbReference>
<dbReference type="Gene3D" id="3.30.450.20">
    <property type="entry name" value="PAS domain"/>
    <property type="match status" value="1"/>
</dbReference>
<dbReference type="PANTHER" id="PTHR41523:SF8">
    <property type="entry name" value="ETHYLENE RESPONSE SENSOR PROTEIN"/>
    <property type="match status" value="1"/>
</dbReference>
<dbReference type="Proteomes" id="UP000626242">
    <property type="component" value="Unassembled WGS sequence"/>
</dbReference>
<reference evidence="12 13" key="1">
    <citation type="submission" date="2020-08" db="EMBL/GenBank/DDBJ databases">
        <title>A Genomic Blueprint of the Chicken Gut Microbiome.</title>
        <authorList>
            <person name="Gilroy R."/>
            <person name="Ravi A."/>
            <person name="Getino M."/>
            <person name="Pursley I."/>
            <person name="Horton D.L."/>
            <person name="Alikhan N.-F."/>
            <person name="Baker D."/>
            <person name="Gharbi K."/>
            <person name="Hall N."/>
            <person name="Watson M."/>
            <person name="Adriaenssens E.M."/>
            <person name="Foster-Nyarko E."/>
            <person name="Jarju S."/>
            <person name="Secka A."/>
            <person name="Antonio M."/>
            <person name="Oren A."/>
            <person name="Chaudhuri R."/>
            <person name="La Ragione R.M."/>
            <person name="Hildebrand F."/>
            <person name="Pallen M.J."/>
        </authorList>
    </citation>
    <scope>NUCLEOTIDE SEQUENCE [LARGE SCALE GENOMIC DNA]</scope>
    <source>
        <strain evidence="12 13">Sa1CVA4</strain>
    </source>
</reference>
<organism evidence="12 13">
    <name type="scientific">Kaistella pullorum</name>
    <dbReference type="NCBI Taxonomy" id="2763074"/>
    <lineage>
        <taxon>Bacteria</taxon>
        <taxon>Pseudomonadati</taxon>
        <taxon>Bacteroidota</taxon>
        <taxon>Flavobacteriia</taxon>
        <taxon>Flavobacteriales</taxon>
        <taxon>Weeksellaceae</taxon>
        <taxon>Chryseobacterium group</taxon>
        <taxon>Kaistella</taxon>
    </lineage>
</organism>
<proteinExistence type="predicted"/>
<evidence type="ECO:0000313" key="13">
    <source>
        <dbReference type="Proteomes" id="UP000626242"/>
    </source>
</evidence>
<dbReference type="Gene3D" id="3.30.565.10">
    <property type="entry name" value="Histidine kinase-like ATPase, C-terminal domain"/>
    <property type="match status" value="1"/>
</dbReference>
<evidence type="ECO:0000256" key="6">
    <source>
        <dbReference type="ARBA" id="ARBA00022777"/>
    </source>
</evidence>
<accession>A0ABR8WP19</accession>
<keyword evidence="9" id="KW-1133">Transmembrane helix</keyword>
<feature type="transmembrane region" description="Helical" evidence="9">
    <location>
        <begin position="328"/>
        <end position="350"/>
    </location>
</feature>
<evidence type="ECO:0000256" key="10">
    <source>
        <dbReference type="SAM" id="SignalP"/>
    </source>
</evidence>
<evidence type="ECO:0000259" key="11">
    <source>
        <dbReference type="Pfam" id="PF07568"/>
    </source>
</evidence>
<keyword evidence="4" id="KW-0808">Transferase</keyword>
<protein>
    <recommendedName>
        <fullName evidence="2">histidine kinase</fullName>
        <ecNumber evidence="2">2.7.13.3</ecNumber>
    </recommendedName>
</protein>
<comment type="caution">
    <text evidence="12">The sequence shown here is derived from an EMBL/GenBank/DDBJ whole genome shotgun (WGS) entry which is preliminary data.</text>
</comment>
<keyword evidence="9" id="KW-0812">Transmembrane</keyword>
<comment type="catalytic activity">
    <reaction evidence="1">
        <text>ATP + protein L-histidine = ADP + protein N-phospho-L-histidine.</text>
        <dbReference type="EC" id="2.7.13.3"/>
    </reaction>
</comment>